<protein>
    <submittedName>
        <fullName evidence="2">Uncharacterized protein</fullName>
    </submittedName>
</protein>
<dbReference type="RefSeq" id="WP_226395300.1">
    <property type="nucleotide sequence ID" value="NZ_JADCKL010000011.1"/>
</dbReference>
<evidence type="ECO:0000313" key="2">
    <source>
        <dbReference type="EMBL" id="MBE5063889.1"/>
    </source>
</evidence>
<keyword evidence="3" id="KW-1185">Reference proteome</keyword>
<evidence type="ECO:0000256" key="1">
    <source>
        <dbReference type="SAM" id="Phobius"/>
    </source>
</evidence>
<proteinExistence type="predicted"/>
<comment type="caution">
    <text evidence="2">The sequence shown here is derived from an EMBL/GenBank/DDBJ whole genome shotgun (WGS) entry which is preliminary data.</text>
</comment>
<dbReference type="Proteomes" id="UP000758652">
    <property type="component" value="Unassembled WGS sequence"/>
</dbReference>
<evidence type="ECO:0000313" key="3">
    <source>
        <dbReference type="Proteomes" id="UP000758652"/>
    </source>
</evidence>
<sequence length="209" mass="23058">MKAQIKSKDIIISVLVAAVAVVVAIILFQSINKGTREIPTAYLRATYAIDYNNLEGVVGDADYVFVGTISSKENTVYKNPVEIVNEEGKVSEEATPYTNYTVDVVENIKGNLTTEETIPIQKTGGLSKDKSEYVIYEGDELPVVGQTYIFFTYAQPDGSLLLSGPVSNIGIKEKSADGFDSTTAYKDVVEAYKNQMETERQRYASMYEI</sequence>
<gene>
    <name evidence="2" type="ORF">INF30_11560</name>
</gene>
<reference evidence="2 3" key="1">
    <citation type="submission" date="2020-10" db="EMBL/GenBank/DDBJ databases">
        <title>ChiBAC.</title>
        <authorList>
            <person name="Zenner C."/>
            <person name="Hitch T.C.A."/>
            <person name="Clavel T."/>
        </authorList>
    </citation>
    <scope>NUCLEOTIDE SEQUENCE [LARGE SCALE GENOMIC DNA]</scope>
    <source>
        <strain evidence="2 3">DSM 108991</strain>
    </source>
</reference>
<keyword evidence="1" id="KW-0812">Transmembrane</keyword>
<accession>A0ABR9RLP9</accession>
<dbReference type="EMBL" id="JADCKL010000011">
    <property type="protein sequence ID" value="MBE5063889.1"/>
    <property type="molecule type" value="Genomic_DNA"/>
</dbReference>
<keyword evidence="1" id="KW-0472">Membrane</keyword>
<name>A0ABR9RLP9_9FIRM</name>
<keyword evidence="1" id="KW-1133">Transmembrane helix</keyword>
<organism evidence="2 3">
    <name type="scientific">Claveliimonas monacensis</name>
    <dbReference type="NCBI Taxonomy" id="2779351"/>
    <lineage>
        <taxon>Bacteria</taxon>
        <taxon>Bacillati</taxon>
        <taxon>Bacillota</taxon>
        <taxon>Clostridia</taxon>
        <taxon>Lachnospirales</taxon>
        <taxon>Lachnospiraceae</taxon>
        <taxon>Claveliimonas</taxon>
    </lineage>
</organism>
<feature type="transmembrane region" description="Helical" evidence="1">
    <location>
        <begin position="12"/>
        <end position="31"/>
    </location>
</feature>